<protein>
    <submittedName>
        <fullName evidence="2">Uncharacterized MFS-type transporter</fullName>
    </submittedName>
</protein>
<feature type="compositionally biased region" description="Low complexity" evidence="1">
    <location>
        <begin position="450"/>
        <end position="467"/>
    </location>
</feature>
<feature type="non-terminal residue" evidence="2">
    <location>
        <position position="1"/>
    </location>
</feature>
<feature type="compositionally biased region" description="Basic residues" evidence="1">
    <location>
        <begin position="231"/>
        <end position="243"/>
    </location>
</feature>
<proteinExistence type="predicted"/>
<accession>A0A6J4LGY4</accession>
<feature type="compositionally biased region" description="Basic residues" evidence="1">
    <location>
        <begin position="393"/>
        <end position="405"/>
    </location>
</feature>
<feature type="compositionally biased region" description="Basic residues" evidence="1">
    <location>
        <begin position="340"/>
        <end position="351"/>
    </location>
</feature>
<dbReference type="AlphaFoldDB" id="A0A6J4LGY4"/>
<feature type="region of interest" description="Disordered" evidence="1">
    <location>
        <begin position="393"/>
        <end position="476"/>
    </location>
</feature>
<feature type="region of interest" description="Disordered" evidence="1">
    <location>
        <begin position="1"/>
        <end position="137"/>
    </location>
</feature>
<dbReference type="EMBL" id="CADCTT010000356">
    <property type="protein sequence ID" value="CAA9332295.1"/>
    <property type="molecule type" value="Genomic_DNA"/>
</dbReference>
<evidence type="ECO:0000256" key="1">
    <source>
        <dbReference type="SAM" id="MobiDB-lite"/>
    </source>
</evidence>
<feature type="non-terminal residue" evidence="2">
    <location>
        <position position="476"/>
    </location>
</feature>
<feature type="compositionally biased region" description="Basic and acidic residues" evidence="1">
    <location>
        <begin position="353"/>
        <end position="367"/>
    </location>
</feature>
<feature type="region of interest" description="Disordered" evidence="1">
    <location>
        <begin position="204"/>
        <end position="250"/>
    </location>
</feature>
<sequence length="476" mass="51101">DLVRDPEVDQSALAHAEPPSRPARRRHVLHGEPGRHDHRHCCAGHGGRPRGGRGRHQPGHDGLPGHHRRRHPDQRLADRPLRRPPGAQQRDRHLHRGLAALCPQHQPPHAGGDADPAGDRRRADGAGGAAGGAAGDLQAGLAGRRRLPHLAGVGGAGHRARARRLDRHRGQLAVDLPDQPAARRLRPRGRGADRARAGRRAIGAAAGLGGLQPLRRHAGRPADRAGAARSAARRRGARAHHHPAGGGPAGRVDCPLATADPASAAAFRGPAAAVLPGQQRGWRRVPDGHLRGAVPAAADVPDRLRLVTVPCGSARAAAVRRQRSDQAGDQPADPDLRLPQRAHREHPRWAGHLRGDRDAARRHPAAHDRRRPGAQWDLPLGRVQRLQLPAVRRPGHHRHDRRQHLGVHAAAGRGRAGRGHRGGHPARRRPRRRTGVARPGHPLRRRLRRVGAADAAPAGRGPGAAPRGRQRGRRSV</sequence>
<feature type="compositionally biased region" description="Basic residues" evidence="1">
    <location>
        <begin position="158"/>
        <end position="167"/>
    </location>
</feature>
<feature type="compositionally biased region" description="Gly residues" evidence="1">
    <location>
        <begin position="125"/>
        <end position="134"/>
    </location>
</feature>
<evidence type="ECO:0000313" key="2">
    <source>
        <dbReference type="EMBL" id="CAA9332295.1"/>
    </source>
</evidence>
<reference evidence="2" key="1">
    <citation type="submission" date="2020-02" db="EMBL/GenBank/DDBJ databases">
        <authorList>
            <person name="Meier V. D."/>
        </authorList>
    </citation>
    <scope>NUCLEOTIDE SEQUENCE</scope>
    <source>
        <strain evidence="2">AVDCRST_MAG61</strain>
    </source>
</reference>
<feature type="region of interest" description="Disordered" evidence="1">
    <location>
        <begin position="315"/>
        <end position="378"/>
    </location>
</feature>
<feature type="region of interest" description="Disordered" evidence="1">
    <location>
        <begin position="150"/>
        <end position="173"/>
    </location>
</feature>
<gene>
    <name evidence="2" type="ORF">AVDCRST_MAG61-3198</name>
</gene>
<name>A0A6J4LGY4_9ACTN</name>
<organism evidence="2">
    <name type="scientific">uncultured Friedmanniella sp</name>
    <dbReference type="NCBI Taxonomy" id="335381"/>
    <lineage>
        <taxon>Bacteria</taxon>
        <taxon>Bacillati</taxon>
        <taxon>Actinomycetota</taxon>
        <taxon>Actinomycetes</taxon>
        <taxon>Propionibacteriales</taxon>
        <taxon>Nocardioidaceae</taxon>
        <taxon>Friedmanniella</taxon>
        <taxon>environmental samples</taxon>
    </lineage>
</organism>
<feature type="compositionally biased region" description="Basic residues" evidence="1">
    <location>
        <begin position="415"/>
        <end position="449"/>
    </location>
</feature>
<feature type="compositionally biased region" description="Basic residues" evidence="1">
    <location>
        <begin position="36"/>
        <end position="57"/>
    </location>
</feature>